<dbReference type="EMBL" id="CAGKOT010000031">
    <property type="protein sequence ID" value="CAB5372659.1"/>
    <property type="molecule type" value="Genomic_DNA"/>
</dbReference>
<feature type="compositionally biased region" description="Low complexity" evidence="1">
    <location>
        <begin position="583"/>
        <end position="598"/>
    </location>
</feature>
<dbReference type="VEuPathDB" id="FungiDB:RhiirA1_528733"/>
<evidence type="ECO:0000259" key="2">
    <source>
        <dbReference type="Pfam" id="PF03101"/>
    </source>
</evidence>
<dbReference type="Proteomes" id="UP000232722">
    <property type="component" value="Unassembled WGS sequence"/>
</dbReference>
<proteinExistence type="predicted"/>
<feature type="domain" description="FAR1" evidence="2">
    <location>
        <begin position="55"/>
        <end position="134"/>
    </location>
</feature>
<reference evidence="4 5" key="2">
    <citation type="submission" date="2017-09" db="EMBL/GenBank/DDBJ databases">
        <title>Extensive intraspecific genome diversity in a model arbuscular mycorrhizal fungus.</title>
        <authorList>
            <person name="Chen E.C."/>
            <person name="Morin E."/>
            <person name="Beaudet D."/>
            <person name="Noel J."/>
            <person name="Ndikumana S."/>
            <person name="Charron P."/>
            <person name="St-Onge C."/>
            <person name="Giorgi J."/>
            <person name="Grigoriev I.V."/>
            <person name="Roux C."/>
            <person name="Martin F.M."/>
            <person name="Corradi N."/>
        </authorList>
    </citation>
    <scope>NUCLEOTIDE SEQUENCE [LARGE SCALE GENOMIC DNA]</scope>
    <source>
        <strain evidence="4 5">A5</strain>
    </source>
</reference>
<dbReference type="InterPro" id="IPR004330">
    <property type="entry name" value="FAR1_DNA_bnd_dom"/>
</dbReference>
<name>A0A2N0QFJ7_9GLOM</name>
<comment type="caution">
    <text evidence="4">The sequence shown here is derived from an EMBL/GenBank/DDBJ whole genome shotgun (WGS) entry which is preliminary data.</text>
</comment>
<dbReference type="AlphaFoldDB" id="A0A2N0QFJ7"/>
<evidence type="ECO:0000313" key="3">
    <source>
        <dbReference type="EMBL" id="CAB5372659.1"/>
    </source>
</evidence>
<feature type="region of interest" description="Disordered" evidence="1">
    <location>
        <begin position="310"/>
        <end position="330"/>
    </location>
</feature>
<reference evidence="4 5" key="1">
    <citation type="submission" date="2016-04" db="EMBL/GenBank/DDBJ databases">
        <title>Genome analyses suggest a sexual origin of heterokaryosis in a supposedly ancient asexual fungus.</title>
        <authorList>
            <person name="Ropars J."/>
            <person name="Sedzielewska K."/>
            <person name="Noel J."/>
            <person name="Charron P."/>
            <person name="Farinelli L."/>
            <person name="Marton T."/>
            <person name="Kruger M."/>
            <person name="Pelin A."/>
            <person name="Brachmann A."/>
            <person name="Corradi N."/>
        </authorList>
    </citation>
    <scope>NUCLEOTIDE SEQUENCE [LARGE SCALE GENOMIC DNA]</scope>
    <source>
        <strain evidence="4 5">A5</strain>
    </source>
</reference>
<evidence type="ECO:0000313" key="5">
    <source>
        <dbReference type="Proteomes" id="UP000232722"/>
    </source>
</evidence>
<evidence type="ECO:0000256" key="1">
    <source>
        <dbReference type="SAM" id="MobiDB-lite"/>
    </source>
</evidence>
<dbReference type="Proteomes" id="UP000684084">
    <property type="component" value="Unassembled WGS sequence"/>
</dbReference>
<evidence type="ECO:0000313" key="4">
    <source>
        <dbReference type="EMBL" id="PKC17833.1"/>
    </source>
</evidence>
<feature type="region of interest" description="Disordered" evidence="1">
    <location>
        <begin position="583"/>
        <end position="634"/>
    </location>
</feature>
<gene>
    <name evidence="3" type="ORF">CHRIB12_LOCUS13644</name>
    <name evidence="4" type="ORF">RhiirA5_393404</name>
</gene>
<dbReference type="PANTHER" id="PTHR47718">
    <property type="entry name" value="OS01G0519700 PROTEIN"/>
    <property type="match status" value="1"/>
</dbReference>
<sequence>MSYVPSQSDAIASLYALHFYEINTQMSPSTMMDNFYARIIPLKFQSAKEALSYCRQLAKEYGFTMKQETSSNKNIYIYCSREGVADSSKQTKRKRSSIKCDCKWRIVLFKDDNNQWEFRKSNNPQHAQHNHDLIPENIPAPWPPNVLQRIAEYANSGFLTGDIRQLMQQEFPNLSWDERRFYNRLAEERKKIKIRETEKRVIETIVLAARVASLACSSYEYTNKVKAVLQQAFDDICESANIDSTSVMSLSQDNMTTITLPSSSTADIVCNYPAGSITVKNIPAQKGRPSKKNIHLRSQQQLLEVRDHPNKSQNDLITPQPSELASQSQTELLTVLQSQSEIGSIQKHNQSHSSQISQNQSQVQFQSQQFLSSQETINIQEEPCQPFPSNVGPFSQCNSNELNPSFLLQTQSQPILQSQMNLYPLNKQFQMQEKFCYSRSQSHIQFVPQNFRTNNQSLISQEYSKMKFDSNQQQILASQLCSSQIQEHTDFAKNSLSTQTLQEMLFNSYPQIFIQPQEKNINQKQIQGLQPIQLSPSQSSSFVSTSEIQSSQDLLHQFNLIEFQPEQEAQGVDQQQLTSNSIQSTNTNEQNQNQQTLTPRNIPSEIGYEKSRKKHKCNKPPAYDKPLPVLEANV</sequence>
<dbReference type="OrthoDB" id="5573160at2759"/>
<accession>A0A2N0QFJ7</accession>
<dbReference type="VEuPathDB" id="FungiDB:FUN_013179"/>
<dbReference type="VEuPathDB" id="FungiDB:RhiirFUN_020302"/>
<reference evidence="3" key="3">
    <citation type="submission" date="2020-05" db="EMBL/GenBank/DDBJ databases">
        <authorList>
            <person name="Rincon C."/>
            <person name="Sanders R I."/>
            <person name="Robbins C."/>
            <person name="Chaturvedi A."/>
        </authorList>
    </citation>
    <scope>NUCLEOTIDE SEQUENCE</scope>
    <source>
        <strain evidence="3">CHB12</strain>
    </source>
</reference>
<organism evidence="4 5">
    <name type="scientific">Rhizophagus irregularis</name>
    <dbReference type="NCBI Taxonomy" id="588596"/>
    <lineage>
        <taxon>Eukaryota</taxon>
        <taxon>Fungi</taxon>
        <taxon>Fungi incertae sedis</taxon>
        <taxon>Mucoromycota</taxon>
        <taxon>Glomeromycotina</taxon>
        <taxon>Glomeromycetes</taxon>
        <taxon>Glomerales</taxon>
        <taxon>Glomeraceae</taxon>
        <taxon>Rhizophagus</taxon>
    </lineage>
</organism>
<protein>
    <recommendedName>
        <fullName evidence="2">FAR1 domain-containing protein</fullName>
    </recommendedName>
</protein>
<dbReference type="Pfam" id="PF03101">
    <property type="entry name" value="FAR1"/>
    <property type="match status" value="1"/>
</dbReference>
<feature type="compositionally biased region" description="Polar residues" evidence="1">
    <location>
        <begin position="311"/>
        <end position="330"/>
    </location>
</feature>
<dbReference type="EMBL" id="LLXJ01000004">
    <property type="protein sequence ID" value="PKC17833.1"/>
    <property type="molecule type" value="Genomic_DNA"/>
</dbReference>